<evidence type="ECO:0000313" key="1">
    <source>
        <dbReference type="Proteomes" id="UP000095282"/>
    </source>
</evidence>
<proteinExistence type="predicted"/>
<organism evidence="1 2">
    <name type="scientific">Caenorhabditis tropicalis</name>
    <dbReference type="NCBI Taxonomy" id="1561998"/>
    <lineage>
        <taxon>Eukaryota</taxon>
        <taxon>Metazoa</taxon>
        <taxon>Ecdysozoa</taxon>
        <taxon>Nematoda</taxon>
        <taxon>Chromadorea</taxon>
        <taxon>Rhabditida</taxon>
        <taxon>Rhabditina</taxon>
        <taxon>Rhabditomorpha</taxon>
        <taxon>Rhabditoidea</taxon>
        <taxon>Rhabditidae</taxon>
        <taxon>Peloderinae</taxon>
        <taxon>Caenorhabditis</taxon>
    </lineage>
</organism>
<dbReference type="eggNOG" id="ENOG502TJAE">
    <property type="taxonomic scope" value="Eukaryota"/>
</dbReference>
<dbReference type="AlphaFoldDB" id="A0A1I7URY0"/>
<evidence type="ECO:0000313" key="2">
    <source>
        <dbReference type="WBParaSite" id="Csp11.Scaffold630.g18741.t1"/>
    </source>
</evidence>
<dbReference type="WBParaSite" id="Csp11.Scaffold630.g18741.t1">
    <property type="protein sequence ID" value="Csp11.Scaffold630.g18741.t1"/>
    <property type="gene ID" value="Csp11.Scaffold630.g18741"/>
</dbReference>
<reference evidence="2" key="1">
    <citation type="submission" date="2016-11" db="UniProtKB">
        <authorList>
            <consortium name="WormBaseParasite"/>
        </authorList>
    </citation>
    <scope>IDENTIFICATION</scope>
</reference>
<protein>
    <submittedName>
        <fullName evidence="2">Transposase</fullName>
    </submittedName>
</protein>
<name>A0A1I7URY0_9PELO</name>
<keyword evidence="1" id="KW-1185">Reference proteome</keyword>
<dbReference type="Proteomes" id="UP000095282">
    <property type="component" value="Unplaced"/>
</dbReference>
<accession>A0A1I7URY0</accession>
<sequence>MKFFKFGSSSSPSEKLCITTDDITNYKKTLSNMKGRKSDAVAMFIITGETIYKVTMDTIDRNMPSVKKAIRRGAGQYKTESKTARLFTRAQLVIKEFENISIMMEIKQMPSRAGPLIERWIEQALKESAPKEETADKVTKAVEKTPKFYIMYESSL</sequence>